<evidence type="ECO:0000313" key="4">
    <source>
        <dbReference type="Proteomes" id="UP000475928"/>
    </source>
</evidence>
<dbReference type="InterPro" id="IPR027994">
    <property type="entry name" value="WxL_dom"/>
</dbReference>
<feature type="signal peptide" evidence="1">
    <location>
        <begin position="1"/>
        <end position="27"/>
    </location>
</feature>
<evidence type="ECO:0000313" key="3">
    <source>
        <dbReference type="EMBL" id="GFH40655.1"/>
    </source>
</evidence>
<keyword evidence="4" id="KW-1185">Reference proteome</keyword>
<protein>
    <recommendedName>
        <fullName evidence="2">WxL domain-containing protein</fullName>
    </recommendedName>
</protein>
<evidence type="ECO:0000259" key="2">
    <source>
        <dbReference type="Pfam" id="PF13731"/>
    </source>
</evidence>
<accession>A0A6A0B7C1</accession>
<comment type="caution">
    <text evidence="3">The sequence shown here is derived from an EMBL/GenBank/DDBJ whole genome shotgun (WGS) entry which is preliminary data.</text>
</comment>
<sequence length="186" mass="19095">MIMKKKLILGAVGTIAAVTLFAGVVNADTTDPAPLIGESSIVINAGAITLDTVPSLTFEDQDITEDGFISDGEASDVFTITDLRGGDTGWILNAVASELTLTTGAYDLPVSDLTITPAEGGIEDSDVTGISGNIYQTEGTILKAGPDTNGKQEIDVDSSSLSAGEALKAGTYEGTITYTLGDEITE</sequence>
<evidence type="ECO:0000256" key="1">
    <source>
        <dbReference type="SAM" id="SignalP"/>
    </source>
</evidence>
<dbReference type="Pfam" id="PF13731">
    <property type="entry name" value="WxL"/>
    <property type="match status" value="1"/>
</dbReference>
<organism evidence="3 4">
    <name type="scientific">Pseudolactococcus insecticola</name>
    <dbReference type="NCBI Taxonomy" id="2709158"/>
    <lineage>
        <taxon>Bacteria</taxon>
        <taxon>Bacillati</taxon>
        <taxon>Bacillota</taxon>
        <taxon>Bacilli</taxon>
        <taxon>Lactobacillales</taxon>
        <taxon>Streptococcaceae</taxon>
        <taxon>Pseudolactococcus</taxon>
    </lineage>
</organism>
<dbReference type="AlphaFoldDB" id="A0A6A0B7C1"/>
<reference evidence="3 4" key="1">
    <citation type="submission" date="2020-02" db="EMBL/GenBank/DDBJ databases">
        <title>Draft genome sequence of Lactococcus sp. Hs20B0-1.</title>
        <authorList>
            <person name="Noda S."/>
            <person name="Yuki M."/>
            <person name="Ohkuma M."/>
        </authorList>
    </citation>
    <scope>NUCLEOTIDE SEQUENCE [LARGE SCALE GENOMIC DNA]</scope>
    <source>
        <strain evidence="3 4">Hs20B0-1</strain>
    </source>
</reference>
<proteinExistence type="predicted"/>
<dbReference type="EMBL" id="BLLH01000004">
    <property type="protein sequence ID" value="GFH40655.1"/>
    <property type="molecule type" value="Genomic_DNA"/>
</dbReference>
<name>A0A6A0B7C1_9LACT</name>
<keyword evidence="1" id="KW-0732">Signal</keyword>
<feature type="chain" id="PRO_5025593831" description="WxL domain-containing protein" evidence="1">
    <location>
        <begin position="28"/>
        <end position="186"/>
    </location>
</feature>
<dbReference type="Proteomes" id="UP000475928">
    <property type="component" value="Unassembled WGS sequence"/>
</dbReference>
<feature type="domain" description="WxL" evidence="2">
    <location>
        <begin position="43"/>
        <end position="130"/>
    </location>
</feature>
<gene>
    <name evidence="3" type="ORF">Hs20B_10530</name>
</gene>